<gene>
    <name evidence="4" type="ORF">HMP0721_2271</name>
</gene>
<feature type="transmembrane region" description="Helical" evidence="2">
    <location>
        <begin position="277"/>
        <end position="296"/>
    </location>
</feature>
<dbReference type="PANTHER" id="PTHR46558">
    <property type="entry name" value="TRACRIPTIONAL REGULATORY PROTEIN-RELATED-RELATED"/>
    <property type="match status" value="1"/>
</dbReference>
<dbReference type="SUPFAM" id="SSF47413">
    <property type="entry name" value="lambda repressor-like DNA-binding domains"/>
    <property type="match status" value="1"/>
</dbReference>
<keyword evidence="2" id="KW-0812">Transmembrane</keyword>
<feature type="transmembrane region" description="Helical" evidence="2">
    <location>
        <begin position="106"/>
        <end position="126"/>
    </location>
</feature>
<evidence type="ECO:0000313" key="4">
    <source>
        <dbReference type="EMBL" id="EFV00647.1"/>
    </source>
</evidence>
<keyword evidence="1 4" id="KW-0238">DNA-binding</keyword>
<sequence>MILADKIIYLRKRAEWSQEELAEQMGVSRQSISKWEGAQSIPDMNRLLKLSQIFGVSTDFLLKDELGPEQLTPSVETDAPEGTVTVDLETAGAYLDARERVAPKRALGVMLCILSPVALVVLEAASEAGSLSLSGARATAAGLVVLMLLVAAAVAIFIKIGMHDERYHQLRHNPIETVYGVIGMVRERRGAYESTHTRRMMTGVSLCVLACVPLFALGLMNPDDAFLNALGVGFLLVIVAIGVYLIVETSTIWESYQVLLEERDYTRQAKAFTQRIGGVYWGIITAAYLLVSFVSGRWDMTWIIWPVAGVTYGAIAEIAKRRR</sequence>
<feature type="transmembrane region" description="Helical" evidence="2">
    <location>
        <begin position="226"/>
        <end position="247"/>
    </location>
</feature>
<dbReference type="OrthoDB" id="9815852at2"/>
<dbReference type="Proteomes" id="UP000004754">
    <property type="component" value="Unassembled WGS sequence"/>
</dbReference>
<proteinExistence type="predicted"/>
<organism evidence="4 5">
    <name type="scientific">Pseudoramibacter alactolyticus ATCC 23263</name>
    <dbReference type="NCBI Taxonomy" id="887929"/>
    <lineage>
        <taxon>Bacteria</taxon>
        <taxon>Bacillati</taxon>
        <taxon>Bacillota</taxon>
        <taxon>Clostridia</taxon>
        <taxon>Eubacteriales</taxon>
        <taxon>Eubacteriaceae</taxon>
        <taxon>Pseudoramibacter</taxon>
    </lineage>
</organism>
<dbReference type="PROSITE" id="PS50943">
    <property type="entry name" value="HTH_CROC1"/>
    <property type="match status" value="1"/>
</dbReference>
<evidence type="ECO:0000313" key="5">
    <source>
        <dbReference type="Proteomes" id="UP000004754"/>
    </source>
</evidence>
<name>E6MJT6_9FIRM</name>
<dbReference type="RefSeq" id="WP_006599693.1">
    <property type="nucleotide sequence ID" value="NZ_GL622359.1"/>
</dbReference>
<dbReference type="InterPro" id="IPR001387">
    <property type="entry name" value="Cro/C1-type_HTH"/>
</dbReference>
<dbReference type="eggNOG" id="COG1476">
    <property type="taxonomic scope" value="Bacteria"/>
</dbReference>
<dbReference type="EMBL" id="AEQN01000031">
    <property type="protein sequence ID" value="EFV00647.1"/>
    <property type="molecule type" value="Genomic_DNA"/>
</dbReference>
<dbReference type="STRING" id="887929.HMP0721_2271"/>
<keyword evidence="2" id="KW-0472">Membrane</keyword>
<protein>
    <submittedName>
        <fullName evidence="4">DNA-binding helix-turn-helix protein</fullName>
    </submittedName>
</protein>
<dbReference type="CDD" id="cd00093">
    <property type="entry name" value="HTH_XRE"/>
    <property type="match status" value="1"/>
</dbReference>
<dbReference type="AlphaFoldDB" id="E6MJT6"/>
<dbReference type="Gene3D" id="1.10.260.40">
    <property type="entry name" value="lambda repressor-like DNA-binding domains"/>
    <property type="match status" value="1"/>
</dbReference>
<evidence type="ECO:0000259" key="3">
    <source>
        <dbReference type="PROSITE" id="PS50943"/>
    </source>
</evidence>
<dbReference type="Pfam" id="PF01381">
    <property type="entry name" value="HTH_3"/>
    <property type="match status" value="1"/>
</dbReference>
<reference evidence="4 5" key="1">
    <citation type="submission" date="2010-12" db="EMBL/GenBank/DDBJ databases">
        <authorList>
            <person name="Muzny D."/>
            <person name="Qin X."/>
            <person name="Deng J."/>
            <person name="Jiang H."/>
            <person name="Liu Y."/>
            <person name="Qu J."/>
            <person name="Song X.-Z."/>
            <person name="Zhang L."/>
            <person name="Thornton R."/>
            <person name="Coyle M."/>
            <person name="Francisco L."/>
            <person name="Jackson L."/>
            <person name="Javaid M."/>
            <person name="Korchina V."/>
            <person name="Kovar C."/>
            <person name="Mata R."/>
            <person name="Mathew T."/>
            <person name="Ngo R."/>
            <person name="Nguyen L."/>
            <person name="Nguyen N."/>
            <person name="Okwuonu G."/>
            <person name="Ongeri F."/>
            <person name="Pham C."/>
            <person name="Simmons D."/>
            <person name="Wilczek-Boney K."/>
            <person name="Hale W."/>
            <person name="Jakkamsetti A."/>
            <person name="Pham P."/>
            <person name="Ruth R."/>
            <person name="San Lucas F."/>
            <person name="Warren J."/>
            <person name="Zhang J."/>
            <person name="Zhao Z."/>
            <person name="Zhou C."/>
            <person name="Zhu D."/>
            <person name="Lee S."/>
            <person name="Bess C."/>
            <person name="Blankenburg K."/>
            <person name="Forbes L."/>
            <person name="Fu Q."/>
            <person name="Gubbala S."/>
            <person name="Hirani K."/>
            <person name="Jayaseelan J.C."/>
            <person name="Lara F."/>
            <person name="Munidasa M."/>
            <person name="Palculict T."/>
            <person name="Patil S."/>
            <person name="Pu L.-L."/>
            <person name="Saada N."/>
            <person name="Tang L."/>
            <person name="Weissenberger G."/>
            <person name="Zhu Y."/>
            <person name="Hemphill L."/>
            <person name="Shang Y."/>
            <person name="Youmans B."/>
            <person name="Ayvaz T."/>
            <person name="Ross M."/>
            <person name="Santibanez J."/>
            <person name="Aqrawi P."/>
            <person name="Gross S."/>
            <person name="Joshi V."/>
            <person name="Fowler G."/>
            <person name="Nazareth L."/>
            <person name="Reid J."/>
            <person name="Worley K."/>
            <person name="Petrosino J."/>
            <person name="Highlander S."/>
            <person name="Gibbs R."/>
        </authorList>
    </citation>
    <scope>NUCLEOTIDE SEQUENCE [LARGE SCALE GENOMIC DNA]</scope>
    <source>
        <strain evidence="4 5">ATCC 23263</strain>
    </source>
</reference>
<evidence type="ECO:0000256" key="2">
    <source>
        <dbReference type="SAM" id="Phobius"/>
    </source>
</evidence>
<comment type="caution">
    <text evidence="4">The sequence shown here is derived from an EMBL/GenBank/DDBJ whole genome shotgun (WGS) entry which is preliminary data.</text>
</comment>
<feature type="transmembrane region" description="Helical" evidence="2">
    <location>
        <begin position="302"/>
        <end position="319"/>
    </location>
</feature>
<keyword evidence="5" id="KW-1185">Reference proteome</keyword>
<dbReference type="InterPro" id="IPR010982">
    <property type="entry name" value="Lambda_DNA-bd_dom_sf"/>
</dbReference>
<keyword evidence="2" id="KW-1133">Transmembrane helix</keyword>
<feature type="transmembrane region" description="Helical" evidence="2">
    <location>
        <begin position="138"/>
        <end position="158"/>
    </location>
</feature>
<dbReference type="SMART" id="SM00530">
    <property type="entry name" value="HTH_XRE"/>
    <property type="match status" value="1"/>
</dbReference>
<feature type="transmembrane region" description="Helical" evidence="2">
    <location>
        <begin position="200"/>
        <end position="220"/>
    </location>
</feature>
<dbReference type="HOGENOM" id="CLU_060318_1_0_9"/>
<dbReference type="PANTHER" id="PTHR46558:SF13">
    <property type="entry name" value="HTH-TYPE TRANSCRIPTIONAL REGULATOR IMMR"/>
    <property type="match status" value="1"/>
</dbReference>
<accession>E6MJT6</accession>
<evidence type="ECO:0000256" key="1">
    <source>
        <dbReference type="ARBA" id="ARBA00023125"/>
    </source>
</evidence>
<feature type="domain" description="HTH cro/C1-type" evidence="3">
    <location>
        <begin position="7"/>
        <end position="61"/>
    </location>
</feature>
<dbReference type="GO" id="GO:0003677">
    <property type="term" value="F:DNA binding"/>
    <property type="evidence" value="ECO:0007669"/>
    <property type="project" value="UniProtKB-KW"/>
</dbReference>